<dbReference type="AlphaFoldDB" id="A0A401L641"/>
<comment type="caution">
    <text evidence="2">The sequence shown here is derived from an EMBL/GenBank/DDBJ whole genome shotgun (WGS) entry which is preliminary data.</text>
</comment>
<evidence type="ECO:0000256" key="1">
    <source>
        <dbReference type="SAM" id="MobiDB-lite"/>
    </source>
</evidence>
<proteinExistence type="predicted"/>
<gene>
    <name evidence="2" type="ORF">AAWM_09835</name>
</gene>
<name>A0A401L641_ASPAW</name>
<feature type="region of interest" description="Disordered" evidence="1">
    <location>
        <begin position="1"/>
        <end position="27"/>
    </location>
</feature>
<protein>
    <submittedName>
        <fullName evidence="2">Uncharacterized protein</fullName>
    </submittedName>
</protein>
<accession>A0A401L641</accession>
<keyword evidence="3" id="KW-1185">Reference proteome</keyword>
<sequence length="82" mass="9024">MSSEGRCEYTVAQYPNKPSDKPLKASHTSFGSATEPFSVDLALILKDKTKTKDAWDLDAAAPQDAIELASVRLILEANAWIW</sequence>
<organism evidence="2 3">
    <name type="scientific">Aspergillus awamori</name>
    <name type="common">Black koji mold</name>
    <dbReference type="NCBI Taxonomy" id="105351"/>
    <lineage>
        <taxon>Eukaryota</taxon>
        <taxon>Fungi</taxon>
        <taxon>Dikarya</taxon>
        <taxon>Ascomycota</taxon>
        <taxon>Pezizomycotina</taxon>
        <taxon>Eurotiomycetes</taxon>
        <taxon>Eurotiomycetidae</taxon>
        <taxon>Eurotiales</taxon>
        <taxon>Aspergillaceae</taxon>
        <taxon>Aspergillus</taxon>
    </lineage>
</organism>
<reference evidence="2 3" key="1">
    <citation type="submission" date="2016-09" db="EMBL/GenBank/DDBJ databases">
        <title>Aspergillus awamori IFM 58123T.</title>
        <authorList>
            <person name="Kusuya Y."/>
            <person name="Shimizu M."/>
            <person name="Takahashi H."/>
            <person name="Yaguchi T."/>
        </authorList>
    </citation>
    <scope>NUCLEOTIDE SEQUENCE [LARGE SCALE GENOMIC DNA]</scope>
    <source>
        <strain evidence="2 3">IFM 58123</strain>
    </source>
</reference>
<evidence type="ECO:0000313" key="3">
    <source>
        <dbReference type="Proteomes" id="UP000286921"/>
    </source>
</evidence>
<dbReference type="Proteomes" id="UP000286921">
    <property type="component" value="Unassembled WGS sequence"/>
</dbReference>
<evidence type="ECO:0000313" key="2">
    <source>
        <dbReference type="EMBL" id="GCB26950.1"/>
    </source>
</evidence>
<dbReference type="EMBL" id="BDHI01000028">
    <property type="protein sequence ID" value="GCB26950.1"/>
    <property type="molecule type" value="Genomic_DNA"/>
</dbReference>